<keyword evidence="3" id="KW-1003">Cell membrane</keyword>
<evidence type="ECO:0000313" key="10">
    <source>
        <dbReference type="Proteomes" id="UP001165368"/>
    </source>
</evidence>
<dbReference type="InterPro" id="IPR003856">
    <property type="entry name" value="LPS_length_determ_N"/>
</dbReference>
<comment type="caution">
    <text evidence="9">The sequence shown here is derived from an EMBL/GenBank/DDBJ whole genome shotgun (WGS) entry which is preliminary data.</text>
</comment>
<accession>A0ABS9L1V6</accession>
<evidence type="ECO:0000256" key="3">
    <source>
        <dbReference type="ARBA" id="ARBA00022475"/>
    </source>
</evidence>
<dbReference type="Gene3D" id="3.40.50.300">
    <property type="entry name" value="P-loop containing nucleotide triphosphate hydrolases"/>
    <property type="match status" value="1"/>
</dbReference>
<evidence type="ECO:0000313" key="9">
    <source>
        <dbReference type="EMBL" id="MCG2620553.1"/>
    </source>
</evidence>
<keyword evidence="6 7" id="KW-0472">Membrane</keyword>
<dbReference type="Pfam" id="PF02706">
    <property type="entry name" value="Wzz"/>
    <property type="match status" value="1"/>
</dbReference>
<reference evidence="9" key="1">
    <citation type="submission" date="2022-01" db="EMBL/GenBank/DDBJ databases">
        <authorList>
            <person name="Jo J.-H."/>
            <person name="Im W.-T."/>
        </authorList>
    </citation>
    <scope>NUCLEOTIDE SEQUENCE</scope>
    <source>
        <strain evidence="9">I2-34</strain>
    </source>
</reference>
<dbReference type="PANTHER" id="PTHR32309">
    <property type="entry name" value="TYROSINE-PROTEIN KINASE"/>
    <property type="match status" value="1"/>
</dbReference>
<evidence type="ECO:0000256" key="2">
    <source>
        <dbReference type="ARBA" id="ARBA00006683"/>
    </source>
</evidence>
<feature type="domain" description="Polysaccharide chain length determinant N-terminal" evidence="8">
    <location>
        <begin position="1"/>
        <end position="87"/>
    </location>
</feature>
<dbReference type="Proteomes" id="UP001165368">
    <property type="component" value="Unassembled WGS sequence"/>
</dbReference>
<evidence type="ECO:0000256" key="6">
    <source>
        <dbReference type="ARBA" id="ARBA00023136"/>
    </source>
</evidence>
<evidence type="ECO:0000256" key="7">
    <source>
        <dbReference type="SAM" id="Phobius"/>
    </source>
</evidence>
<keyword evidence="5 7" id="KW-1133">Transmembrane helix</keyword>
<sequence length="458" mass="47949">MDLRDYARAFASRWAIILVLALVGVGGALAVSKAMPQVYEAHATLFVKVETGSGSAYERSQFSLQRVKSYPSLVKSPEVLEPVIRELDLGLGLGELRGSVAADNPLDTVFLNVTAQSGEPQAASDIANAVAEHLGRQIRRLENTSGGSGVTVSPELTVPASVPAAPSSPRTSLNVALGGLIGLSAGLLFAIAAFRLDSRLRTSRDVEAAVGVVVVGQLPRHTARAGKPAEWGRNSKHWLAHRELLTNILLAGRGTLPPLLLLVPASQTAAGGFQRGNFALMAAELGKHVCVLEADAALSPAFGGDPGPGLTQALAGGKNLASVIRTAGSGPVSYIPAGGLDETERGFEIARQAAPVLDELKARFDMTLVESSGTSRPLNVNQLAPYADYTLVICRYGKTKRDELRRMFAELAATGHAPQAVVMVGVPAHRRPSAVLAVQPMETAAGRHVLAQSIDVNG</sequence>
<dbReference type="EMBL" id="JAKLTQ010000001">
    <property type="protein sequence ID" value="MCG2620553.1"/>
    <property type="molecule type" value="Genomic_DNA"/>
</dbReference>
<dbReference type="InterPro" id="IPR050445">
    <property type="entry name" value="Bact_polysacc_biosynth/exp"/>
</dbReference>
<dbReference type="SUPFAM" id="SSF52540">
    <property type="entry name" value="P-loop containing nucleoside triphosphate hydrolases"/>
    <property type="match status" value="1"/>
</dbReference>
<evidence type="ECO:0000256" key="1">
    <source>
        <dbReference type="ARBA" id="ARBA00004651"/>
    </source>
</evidence>
<comment type="subcellular location">
    <subcellularLocation>
        <location evidence="1">Cell membrane</location>
        <topology evidence="1">Multi-pass membrane protein</topology>
    </subcellularLocation>
</comment>
<organism evidence="9 10">
    <name type="scientific">Arthrobacter hankyongi</name>
    <dbReference type="NCBI Taxonomy" id="2904801"/>
    <lineage>
        <taxon>Bacteria</taxon>
        <taxon>Bacillati</taxon>
        <taxon>Actinomycetota</taxon>
        <taxon>Actinomycetes</taxon>
        <taxon>Micrococcales</taxon>
        <taxon>Micrococcaceae</taxon>
        <taxon>Arthrobacter</taxon>
    </lineage>
</organism>
<gene>
    <name evidence="9" type="ORF">LVY72_01355</name>
</gene>
<proteinExistence type="inferred from homology"/>
<keyword evidence="10" id="KW-1185">Reference proteome</keyword>
<comment type="similarity">
    <text evidence="2">Belongs to the CpsC/CapA family.</text>
</comment>
<dbReference type="InterPro" id="IPR027417">
    <property type="entry name" value="P-loop_NTPase"/>
</dbReference>
<name>A0ABS9L1V6_9MICC</name>
<dbReference type="RefSeq" id="WP_237817653.1">
    <property type="nucleotide sequence ID" value="NZ_JAKLTQ010000001.1"/>
</dbReference>
<evidence type="ECO:0000256" key="4">
    <source>
        <dbReference type="ARBA" id="ARBA00022692"/>
    </source>
</evidence>
<evidence type="ECO:0000259" key="8">
    <source>
        <dbReference type="Pfam" id="PF02706"/>
    </source>
</evidence>
<protein>
    <submittedName>
        <fullName evidence="9">Wzz/FepE/Etk N-terminal domain-containing protein</fullName>
    </submittedName>
</protein>
<feature type="transmembrane region" description="Helical" evidence="7">
    <location>
        <begin position="175"/>
        <end position="194"/>
    </location>
</feature>
<evidence type="ECO:0000256" key="5">
    <source>
        <dbReference type="ARBA" id="ARBA00022989"/>
    </source>
</evidence>
<keyword evidence="4 7" id="KW-0812">Transmembrane</keyword>
<dbReference type="PANTHER" id="PTHR32309:SF13">
    <property type="entry name" value="FERRIC ENTEROBACTIN TRANSPORT PROTEIN FEPE"/>
    <property type="match status" value="1"/>
</dbReference>